<dbReference type="InterPro" id="IPR000522">
    <property type="entry name" value="ABC_transptr_permease_BtuC"/>
</dbReference>
<evidence type="ECO:0000313" key="10">
    <source>
        <dbReference type="Proteomes" id="UP001141950"/>
    </source>
</evidence>
<keyword evidence="5 8" id="KW-0812">Transmembrane</keyword>
<feature type="transmembrane region" description="Helical" evidence="8">
    <location>
        <begin position="132"/>
        <end position="151"/>
    </location>
</feature>
<proteinExistence type="inferred from homology"/>
<accession>A0A9X2MQ54</accession>
<comment type="subcellular location">
    <subcellularLocation>
        <location evidence="1">Cell membrane</location>
        <topology evidence="1">Multi-pass membrane protein</topology>
    </subcellularLocation>
</comment>
<evidence type="ECO:0000256" key="6">
    <source>
        <dbReference type="ARBA" id="ARBA00022989"/>
    </source>
</evidence>
<dbReference type="GO" id="GO:0033214">
    <property type="term" value="P:siderophore-iron import into cell"/>
    <property type="evidence" value="ECO:0007669"/>
    <property type="project" value="TreeGrafter"/>
</dbReference>
<feature type="transmembrane region" description="Helical" evidence="8">
    <location>
        <begin position="293"/>
        <end position="312"/>
    </location>
</feature>
<dbReference type="PANTHER" id="PTHR30472">
    <property type="entry name" value="FERRIC ENTEROBACTIN TRANSPORT SYSTEM PERMEASE PROTEIN"/>
    <property type="match status" value="1"/>
</dbReference>
<feature type="transmembrane region" description="Helical" evidence="8">
    <location>
        <begin position="251"/>
        <end position="281"/>
    </location>
</feature>
<evidence type="ECO:0000256" key="1">
    <source>
        <dbReference type="ARBA" id="ARBA00004651"/>
    </source>
</evidence>
<gene>
    <name evidence="9" type="ORF">NQZ67_20255</name>
</gene>
<evidence type="ECO:0000256" key="5">
    <source>
        <dbReference type="ARBA" id="ARBA00022692"/>
    </source>
</evidence>
<keyword evidence="6 8" id="KW-1133">Transmembrane helix</keyword>
<dbReference type="PANTHER" id="PTHR30472:SF24">
    <property type="entry name" value="FERRIC ENTEROBACTIN TRANSPORT SYSTEM PERMEASE PROTEIN FEPG"/>
    <property type="match status" value="1"/>
</dbReference>
<feature type="transmembrane region" description="Helical" evidence="8">
    <location>
        <begin position="319"/>
        <end position="340"/>
    </location>
</feature>
<evidence type="ECO:0000256" key="2">
    <source>
        <dbReference type="ARBA" id="ARBA00007935"/>
    </source>
</evidence>
<dbReference type="SUPFAM" id="SSF81345">
    <property type="entry name" value="ABC transporter involved in vitamin B12 uptake, BtuC"/>
    <property type="match status" value="1"/>
</dbReference>
<feature type="transmembrane region" description="Helical" evidence="8">
    <location>
        <begin position="21"/>
        <end position="42"/>
    </location>
</feature>
<evidence type="ECO:0000256" key="4">
    <source>
        <dbReference type="ARBA" id="ARBA00022475"/>
    </source>
</evidence>
<dbReference type="Proteomes" id="UP001141950">
    <property type="component" value="Unassembled WGS sequence"/>
</dbReference>
<evidence type="ECO:0000313" key="9">
    <source>
        <dbReference type="EMBL" id="MCR2806218.1"/>
    </source>
</evidence>
<comment type="similarity">
    <text evidence="2">Belongs to the binding-protein-dependent transport system permease family. FecCD subfamily.</text>
</comment>
<feature type="transmembrane region" description="Helical" evidence="8">
    <location>
        <begin position="163"/>
        <end position="187"/>
    </location>
</feature>
<dbReference type="FunFam" id="1.10.3470.10:FF:000001">
    <property type="entry name" value="Vitamin B12 ABC transporter permease BtuC"/>
    <property type="match status" value="1"/>
</dbReference>
<feature type="transmembrane region" description="Helical" evidence="8">
    <location>
        <begin position="207"/>
        <end position="224"/>
    </location>
</feature>
<name>A0A9X2MQ54_9BACL</name>
<dbReference type="GO" id="GO:0005886">
    <property type="term" value="C:plasma membrane"/>
    <property type="evidence" value="ECO:0007669"/>
    <property type="project" value="UniProtKB-SubCell"/>
</dbReference>
<organism evidence="9 10">
    <name type="scientific">Paenibacillus soyae</name>
    <dbReference type="NCBI Taxonomy" id="2969249"/>
    <lineage>
        <taxon>Bacteria</taxon>
        <taxon>Bacillati</taxon>
        <taxon>Bacillota</taxon>
        <taxon>Bacilli</taxon>
        <taxon>Bacillales</taxon>
        <taxon>Paenibacillaceae</taxon>
        <taxon>Paenibacillus</taxon>
    </lineage>
</organism>
<evidence type="ECO:0000256" key="8">
    <source>
        <dbReference type="SAM" id="Phobius"/>
    </source>
</evidence>
<keyword evidence="7 8" id="KW-0472">Membrane</keyword>
<dbReference type="EMBL" id="JANIPJ010000015">
    <property type="protein sequence ID" value="MCR2806218.1"/>
    <property type="molecule type" value="Genomic_DNA"/>
</dbReference>
<dbReference type="GO" id="GO:0022857">
    <property type="term" value="F:transmembrane transporter activity"/>
    <property type="evidence" value="ECO:0007669"/>
    <property type="project" value="InterPro"/>
</dbReference>
<dbReference type="InterPro" id="IPR037294">
    <property type="entry name" value="ABC_BtuC-like"/>
</dbReference>
<sequence length="346" mass="35871">MNASKLTAPATGRPARAHRPTVKAVSLLSAVLLVMAAAYLMMGETMYDPVTAWLALWGSGTEDGTMIVQSLRAPRLVVALLVGASLALSGAILQAIIRNPLAAPDVVGITGGASFGAVIFITAFAGTVGIRLLPVAAIIGAVCAAALVYVLAWKRGVSSLRLVLVGIGLSSLLSAGVSFMLAFSPVYSATSAYIWLTGTIYGSSWEHVWTLMPWTAVLGIAVYFHTRTIQAQLLGDELAAGIGSAVQRHRLLLVLLCVGLAGSAVSIGGAIGFVGLIAPHVARRLVGPVMNRVLPVSALFGAIVVAAADLIGRTVFLPLDIPVGVFTSAIGAPFFIYLLYRSRNRG</sequence>
<dbReference type="AlphaFoldDB" id="A0A9X2MQ54"/>
<keyword evidence="3" id="KW-0813">Transport</keyword>
<dbReference type="RefSeq" id="WP_257449438.1">
    <property type="nucleotide sequence ID" value="NZ_JANIPJ010000015.1"/>
</dbReference>
<comment type="caution">
    <text evidence="9">The sequence shown here is derived from an EMBL/GenBank/DDBJ whole genome shotgun (WGS) entry which is preliminary data.</text>
</comment>
<dbReference type="Pfam" id="PF01032">
    <property type="entry name" value="FecCD"/>
    <property type="match status" value="1"/>
</dbReference>
<feature type="transmembrane region" description="Helical" evidence="8">
    <location>
        <begin position="106"/>
        <end position="126"/>
    </location>
</feature>
<evidence type="ECO:0000256" key="7">
    <source>
        <dbReference type="ARBA" id="ARBA00023136"/>
    </source>
</evidence>
<dbReference type="CDD" id="cd06550">
    <property type="entry name" value="TM_ABC_iron-siderophores_like"/>
    <property type="match status" value="1"/>
</dbReference>
<evidence type="ECO:0000256" key="3">
    <source>
        <dbReference type="ARBA" id="ARBA00022448"/>
    </source>
</evidence>
<dbReference type="Gene3D" id="1.10.3470.10">
    <property type="entry name" value="ABC transporter involved in vitamin B12 uptake, BtuC"/>
    <property type="match status" value="1"/>
</dbReference>
<protein>
    <submittedName>
        <fullName evidence="9">Iron ABC transporter permease</fullName>
    </submittedName>
</protein>
<reference evidence="9" key="1">
    <citation type="submission" date="2022-08" db="EMBL/GenBank/DDBJ databases">
        <title>The genomic sequence of strain Paenibacillus sp. SCIV0701.</title>
        <authorList>
            <person name="Zhao H."/>
        </authorList>
    </citation>
    <scope>NUCLEOTIDE SEQUENCE</scope>
    <source>
        <strain evidence="9">SCIV0701</strain>
    </source>
</reference>
<keyword evidence="4" id="KW-1003">Cell membrane</keyword>
<feature type="transmembrane region" description="Helical" evidence="8">
    <location>
        <begin position="76"/>
        <end position="97"/>
    </location>
</feature>
<keyword evidence="10" id="KW-1185">Reference proteome</keyword>